<keyword evidence="3" id="KW-1185">Reference proteome</keyword>
<dbReference type="EMBL" id="BSOY01000024">
    <property type="protein sequence ID" value="GLS01339.1"/>
    <property type="molecule type" value="Genomic_DNA"/>
</dbReference>
<feature type="region of interest" description="Disordered" evidence="1">
    <location>
        <begin position="68"/>
        <end position="98"/>
    </location>
</feature>
<comment type="caution">
    <text evidence="2">The sequence shown here is derived from an EMBL/GenBank/DDBJ whole genome shotgun (WGS) entry which is preliminary data.</text>
</comment>
<accession>A0ABQ6BIT0</accession>
<gene>
    <name evidence="2" type="ORF">GCM10007859_13520</name>
</gene>
<proteinExistence type="predicted"/>
<sequence>MGMTGNQDRAARAAAWSDALQDDFMAIVDEDVVVLKAARPAVDDLAAAVRRVRAVGVFARSVRAVVALSPPPRSGGDRHPEEDEMKHRDDSPENLERMRAELETRLDRLNAVLEAKGIVVEPGCWPTARPDRESVQSA</sequence>
<protein>
    <submittedName>
        <fullName evidence="2">Uncharacterized protein</fullName>
    </submittedName>
</protein>
<feature type="compositionally biased region" description="Basic and acidic residues" evidence="1">
    <location>
        <begin position="75"/>
        <end position="98"/>
    </location>
</feature>
<evidence type="ECO:0000256" key="1">
    <source>
        <dbReference type="SAM" id="MobiDB-lite"/>
    </source>
</evidence>
<evidence type="ECO:0000313" key="3">
    <source>
        <dbReference type="Proteomes" id="UP001156921"/>
    </source>
</evidence>
<name>A0ABQ6BIT0_9CAUL</name>
<organism evidence="2 3">
    <name type="scientific">Brevundimonas denitrificans</name>
    <dbReference type="NCBI Taxonomy" id="1443434"/>
    <lineage>
        <taxon>Bacteria</taxon>
        <taxon>Pseudomonadati</taxon>
        <taxon>Pseudomonadota</taxon>
        <taxon>Alphaproteobacteria</taxon>
        <taxon>Caulobacterales</taxon>
        <taxon>Caulobacteraceae</taxon>
        <taxon>Brevundimonas</taxon>
    </lineage>
</organism>
<reference evidence="3" key="1">
    <citation type="journal article" date="2019" name="Int. J. Syst. Evol. Microbiol.">
        <title>The Global Catalogue of Microorganisms (GCM) 10K type strain sequencing project: providing services to taxonomists for standard genome sequencing and annotation.</title>
        <authorList>
            <consortium name="The Broad Institute Genomics Platform"/>
            <consortium name="The Broad Institute Genome Sequencing Center for Infectious Disease"/>
            <person name="Wu L."/>
            <person name="Ma J."/>
        </authorList>
    </citation>
    <scope>NUCLEOTIDE SEQUENCE [LARGE SCALE GENOMIC DNA]</scope>
    <source>
        <strain evidence="3">NBRC 110107</strain>
    </source>
</reference>
<evidence type="ECO:0000313" key="2">
    <source>
        <dbReference type="EMBL" id="GLS01339.1"/>
    </source>
</evidence>
<dbReference type="Proteomes" id="UP001156921">
    <property type="component" value="Unassembled WGS sequence"/>
</dbReference>